<feature type="domain" description="DUF2510" evidence="1">
    <location>
        <begin position="5"/>
        <end position="37"/>
    </location>
</feature>
<sequence>MNPAAGWYPDPVDPAQSRWWDGQTWTVRTEVHRPSAASSHCSLGRR</sequence>
<dbReference type="Pfam" id="PF10708">
    <property type="entry name" value="DUF2510"/>
    <property type="match status" value="1"/>
</dbReference>
<dbReference type="Proteomes" id="UP001162740">
    <property type="component" value="Chromosome"/>
</dbReference>
<dbReference type="InterPro" id="IPR018929">
    <property type="entry name" value="DUF2510"/>
</dbReference>
<evidence type="ECO:0000313" key="2">
    <source>
        <dbReference type="EMBL" id="UZF45738.1"/>
    </source>
</evidence>
<gene>
    <name evidence="2" type="ORF">KUM34_003355</name>
</gene>
<organism evidence="2 3">
    <name type="scientific">Rhodococcus rhodochrous</name>
    <dbReference type="NCBI Taxonomy" id="1829"/>
    <lineage>
        <taxon>Bacteria</taxon>
        <taxon>Bacillati</taxon>
        <taxon>Actinomycetota</taxon>
        <taxon>Actinomycetes</taxon>
        <taxon>Mycobacteriales</taxon>
        <taxon>Nocardiaceae</taxon>
        <taxon>Rhodococcus</taxon>
    </lineage>
</organism>
<evidence type="ECO:0000313" key="3">
    <source>
        <dbReference type="Proteomes" id="UP001162740"/>
    </source>
</evidence>
<dbReference type="AlphaFoldDB" id="A0AA46WWI6"/>
<evidence type="ECO:0000259" key="1">
    <source>
        <dbReference type="Pfam" id="PF10708"/>
    </source>
</evidence>
<accession>A0AA46WWI6</accession>
<name>A0AA46WWI6_RHORH</name>
<dbReference type="RefSeq" id="WP_420917818.1">
    <property type="nucleotide sequence ID" value="NZ_CP083974.1"/>
</dbReference>
<proteinExistence type="predicted"/>
<reference evidence="2 3" key="1">
    <citation type="journal article" date="2021" name="Front. Microbiol.">
        <title>Bacterial Transformation of Aromatic Monomers in Softwood Black Liquor.</title>
        <authorList>
            <person name="Navas L.E."/>
            <person name="Dexter G."/>
            <person name="Liu J."/>
            <person name="Levy-Booth D."/>
            <person name="Cho M."/>
            <person name="Jang S.K."/>
            <person name="Mansfield S.D."/>
            <person name="Renneckar S."/>
            <person name="Mohn W.W."/>
            <person name="Eltis L.D."/>
        </authorList>
    </citation>
    <scope>NUCLEOTIDE SEQUENCE [LARGE SCALE GENOMIC DNA]</scope>
    <source>
        <strain evidence="2 3">GD02</strain>
    </source>
</reference>
<dbReference type="EMBL" id="CP083974">
    <property type="protein sequence ID" value="UZF45738.1"/>
    <property type="molecule type" value="Genomic_DNA"/>
</dbReference>
<protein>
    <submittedName>
        <fullName evidence="2">DUF2510 domain-containing protein</fullName>
    </submittedName>
</protein>